<dbReference type="GO" id="GO:0005886">
    <property type="term" value="C:plasma membrane"/>
    <property type="evidence" value="ECO:0007669"/>
    <property type="project" value="UniProtKB-SubCell"/>
</dbReference>
<protein>
    <recommendedName>
        <fullName evidence="4">ABC transporter permease</fullName>
    </recommendedName>
</protein>
<reference evidence="3" key="1">
    <citation type="submission" date="2017-09" db="EMBL/GenBank/DDBJ databases">
        <title>Depth-based differentiation of microbial function through sediment-hosted aquifers and enrichment of novel symbionts in the deep terrestrial subsurface.</title>
        <authorList>
            <person name="Probst A.J."/>
            <person name="Ladd B."/>
            <person name="Jarett J.K."/>
            <person name="Geller-Mcgrath D.E."/>
            <person name="Sieber C.M.K."/>
            <person name="Emerson J.B."/>
            <person name="Anantharaman K."/>
            <person name="Thomas B.C."/>
            <person name="Malmstrom R."/>
            <person name="Stieglmeier M."/>
            <person name="Klingl A."/>
            <person name="Woyke T."/>
            <person name="Ryan C.M."/>
            <person name="Banfield J.F."/>
        </authorList>
    </citation>
    <scope>NUCLEOTIDE SEQUENCE [LARGE SCALE GENOMIC DNA]</scope>
</reference>
<keyword evidence="1" id="KW-0812">Transmembrane</keyword>
<feature type="transmembrane region" description="Helical" evidence="1">
    <location>
        <begin position="157"/>
        <end position="180"/>
    </location>
</feature>
<evidence type="ECO:0000313" key="3">
    <source>
        <dbReference type="Proteomes" id="UP000231382"/>
    </source>
</evidence>
<dbReference type="Pfam" id="PF12679">
    <property type="entry name" value="ABC2_membrane_2"/>
    <property type="match status" value="1"/>
</dbReference>
<evidence type="ECO:0008006" key="4">
    <source>
        <dbReference type="Google" id="ProtNLM"/>
    </source>
</evidence>
<feature type="transmembrane region" description="Helical" evidence="1">
    <location>
        <begin position="76"/>
        <end position="99"/>
    </location>
</feature>
<sequence length="264" mass="29813">MLNIIRHKIKEQFRGVYLYLIFLSEFAWMYIALFPSMQKVDIEAMMAQMPKEFVGFLGEGGAAAYNTIEGFLSGEFFSFFFVLLIIFYVASVAGSIIAGGIEKRTIDFDLSQPISRTRKLLSETAVAMFYSFFLVFATNILIKILCEIYSVSIGSKGLFLFSIVAVLFVWAIYGIAIFLSSIFKSKIAVVGVTIFFTLGSYIFYALSLAVEKIKDYGKYSIYNFYDPQKILSKAEININQCLILLAIFIIGLLLSLVIFNKKDV</sequence>
<dbReference type="PANTHER" id="PTHR37305">
    <property type="entry name" value="INTEGRAL MEMBRANE PROTEIN-RELATED"/>
    <property type="match status" value="1"/>
</dbReference>
<comment type="caution">
    <text evidence="2">The sequence shown here is derived from an EMBL/GenBank/DDBJ whole genome shotgun (WGS) entry which is preliminary data.</text>
</comment>
<dbReference type="GO" id="GO:0140359">
    <property type="term" value="F:ABC-type transporter activity"/>
    <property type="evidence" value="ECO:0007669"/>
    <property type="project" value="InterPro"/>
</dbReference>
<accession>A0A2H0W783</accession>
<keyword evidence="1" id="KW-0472">Membrane</keyword>
<organism evidence="2 3">
    <name type="scientific">Candidatus Berkelbacteria bacterium CG10_big_fil_rev_8_21_14_0_10_43_13</name>
    <dbReference type="NCBI Taxonomy" id="1974514"/>
    <lineage>
        <taxon>Bacteria</taxon>
        <taxon>Candidatus Berkelbacteria</taxon>
    </lineage>
</organism>
<evidence type="ECO:0000256" key="1">
    <source>
        <dbReference type="SAM" id="Phobius"/>
    </source>
</evidence>
<proteinExistence type="predicted"/>
<name>A0A2H0W783_9BACT</name>
<gene>
    <name evidence="2" type="ORF">COT78_00870</name>
</gene>
<feature type="transmembrane region" description="Helical" evidence="1">
    <location>
        <begin position="236"/>
        <end position="259"/>
    </location>
</feature>
<dbReference type="Proteomes" id="UP000231382">
    <property type="component" value="Unassembled WGS sequence"/>
</dbReference>
<feature type="transmembrane region" description="Helical" evidence="1">
    <location>
        <begin position="120"/>
        <end position="145"/>
    </location>
</feature>
<feature type="transmembrane region" description="Helical" evidence="1">
    <location>
        <begin position="16"/>
        <end position="37"/>
    </location>
</feature>
<dbReference type="EMBL" id="PEZW01000007">
    <property type="protein sequence ID" value="PIS07942.1"/>
    <property type="molecule type" value="Genomic_DNA"/>
</dbReference>
<evidence type="ECO:0000313" key="2">
    <source>
        <dbReference type="EMBL" id="PIS07942.1"/>
    </source>
</evidence>
<feature type="transmembrane region" description="Helical" evidence="1">
    <location>
        <begin position="187"/>
        <end position="210"/>
    </location>
</feature>
<dbReference type="PANTHER" id="PTHR37305:SF1">
    <property type="entry name" value="MEMBRANE PROTEIN"/>
    <property type="match status" value="1"/>
</dbReference>
<keyword evidence="1" id="KW-1133">Transmembrane helix</keyword>
<dbReference type="AlphaFoldDB" id="A0A2H0W783"/>